<feature type="transmembrane region" description="Helical" evidence="13">
    <location>
        <begin position="42"/>
        <end position="63"/>
    </location>
</feature>
<protein>
    <submittedName>
        <fullName evidence="15">Cytochrome b</fullName>
    </submittedName>
</protein>
<dbReference type="GO" id="GO:0020037">
    <property type="term" value="F:heme binding"/>
    <property type="evidence" value="ECO:0007669"/>
    <property type="project" value="TreeGrafter"/>
</dbReference>
<dbReference type="InterPro" id="IPR016174">
    <property type="entry name" value="Di-haem_cyt_TM"/>
</dbReference>
<evidence type="ECO:0000256" key="7">
    <source>
        <dbReference type="ARBA" id="ARBA00022723"/>
    </source>
</evidence>
<evidence type="ECO:0000256" key="4">
    <source>
        <dbReference type="ARBA" id="ARBA00022475"/>
    </source>
</evidence>
<proteinExistence type="inferred from homology"/>
<dbReference type="RefSeq" id="WP_189384273.1">
    <property type="nucleotide sequence ID" value="NZ_BAABFY010000056.1"/>
</dbReference>
<name>A0A918MWP4_9BURK</name>
<feature type="domain" description="Cytochrome b561 bacterial/Ni-hydrogenase" evidence="14">
    <location>
        <begin position="4"/>
        <end position="174"/>
    </location>
</feature>
<keyword evidence="11 13" id="KW-0472">Membrane</keyword>
<evidence type="ECO:0000313" key="16">
    <source>
        <dbReference type="Proteomes" id="UP000608345"/>
    </source>
</evidence>
<dbReference type="GO" id="GO:0046872">
    <property type="term" value="F:metal ion binding"/>
    <property type="evidence" value="ECO:0007669"/>
    <property type="project" value="UniProtKB-KW"/>
</dbReference>
<evidence type="ECO:0000256" key="13">
    <source>
        <dbReference type="SAM" id="Phobius"/>
    </source>
</evidence>
<keyword evidence="7" id="KW-0479">Metal-binding</keyword>
<evidence type="ECO:0000256" key="3">
    <source>
        <dbReference type="ARBA" id="ARBA00022448"/>
    </source>
</evidence>
<comment type="cofactor">
    <cofactor evidence="1">
        <name>heme b</name>
        <dbReference type="ChEBI" id="CHEBI:60344"/>
    </cofactor>
</comment>
<dbReference type="AlphaFoldDB" id="A0A918MWP4"/>
<comment type="subcellular location">
    <subcellularLocation>
        <location evidence="2">Cell membrane</location>
        <topology evidence="2">Multi-pass membrane protein</topology>
    </subcellularLocation>
</comment>
<keyword evidence="8" id="KW-0249">Electron transport</keyword>
<keyword evidence="6 13" id="KW-0812">Transmembrane</keyword>
<dbReference type="Pfam" id="PF01292">
    <property type="entry name" value="Ni_hydr_CYTB"/>
    <property type="match status" value="1"/>
</dbReference>
<feature type="transmembrane region" description="Helical" evidence="13">
    <location>
        <begin position="138"/>
        <end position="158"/>
    </location>
</feature>
<evidence type="ECO:0000256" key="10">
    <source>
        <dbReference type="ARBA" id="ARBA00023004"/>
    </source>
</evidence>
<organism evidence="15 16">
    <name type="scientific">Advenella faeciporci</name>
    <dbReference type="NCBI Taxonomy" id="797535"/>
    <lineage>
        <taxon>Bacteria</taxon>
        <taxon>Pseudomonadati</taxon>
        <taxon>Pseudomonadota</taxon>
        <taxon>Betaproteobacteria</taxon>
        <taxon>Burkholderiales</taxon>
        <taxon>Alcaligenaceae</taxon>
    </lineage>
</organism>
<evidence type="ECO:0000256" key="5">
    <source>
        <dbReference type="ARBA" id="ARBA00022617"/>
    </source>
</evidence>
<keyword evidence="10" id="KW-0408">Iron</keyword>
<evidence type="ECO:0000256" key="6">
    <source>
        <dbReference type="ARBA" id="ARBA00022692"/>
    </source>
</evidence>
<dbReference type="SUPFAM" id="SSF81342">
    <property type="entry name" value="Transmembrane di-heme cytochromes"/>
    <property type="match status" value="1"/>
</dbReference>
<feature type="transmembrane region" description="Helical" evidence="13">
    <location>
        <begin position="89"/>
        <end position="118"/>
    </location>
</feature>
<dbReference type="Gene3D" id="1.20.950.20">
    <property type="entry name" value="Transmembrane di-heme cytochromes, Chain C"/>
    <property type="match status" value="1"/>
</dbReference>
<evidence type="ECO:0000259" key="14">
    <source>
        <dbReference type="Pfam" id="PF01292"/>
    </source>
</evidence>
<comment type="caution">
    <text evidence="15">The sequence shown here is derived from an EMBL/GenBank/DDBJ whole genome shotgun (WGS) entry which is preliminary data.</text>
</comment>
<dbReference type="GO" id="GO:0005886">
    <property type="term" value="C:plasma membrane"/>
    <property type="evidence" value="ECO:0007669"/>
    <property type="project" value="UniProtKB-SubCell"/>
</dbReference>
<evidence type="ECO:0000256" key="8">
    <source>
        <dbReference type="ARBA" id="ARBA00022982"/>
    </source>
</evidence>
<dbReference type="GO" id="GO:0022904">
    <property type="term" value="P:respiratory electron transport chain"/>
    <property type="evidence" value="ECO:0007669"/>
    <property type="project" value="InterPro"/>
</dbReference>
<dbReference type="InterPro" id="IPR011577">
    <property type="entry name" value="Cyt_b561_bac/Ni-Hgenase"/>
</dbReference>
<dbReference type="GO" id="GO:0009055">
    <property type="term" value="F:electron transfer activity"/>
    <property type="evidence" value="ECO:0007669"/>
    <property type="project" value="InterPro"/>
</dbReference>
<evidence type="ECO:0000256" key="12">
    <source>
        <dbReference type="ARBA" id="ARBA00037975"/>
    </source>
</evidence>
<accession>A0A918MWP4</accession>
<sequence>MRQRYTPTAIAIHWLMALGLTGTFALGFYMQDLPLSPSKLQFYAWHKWAGIAMLILVFVRLAWRITHASPPLPASMSGFMRFMAHAAHWVLYALMISIPFSGWLMSSAQGFQVVWFGVWPLPDLVGKDAALGELLSTVHWVLNYALLVFVVLHIAAALKHHIVDRDDILTRMIPVLEKQK</sequence>
<dbReference type="Proteomes" id="UP000608345">
    <property type="component" value="Unassembled WGS sequence"/>
</dbReference>
<feature type="transmembrane region" description="Helical" evidence="13">
    <location>
        <begin position="12"/>
        <end position="30"/>
    </location>
</feature>
<keyword evidence="5" id="KW-0349">Heme</keyword>
<evidence type="ECO:0000313" key="15">
    <source>
        <dbReference type="EMBL" id="GGW81459.1"/>
    </source>
</evidence>
<evidence type="ECO:0000256" key="1">
    <source>
        <dbReference type="ARBA" id="ARBA00001970"/>
    </source>
</evidence>
<evidence type="ECO:0000256" key="11">
    <source>
        <dbReference type="ARBA" id="ARBA00023136"/>
    </source>
</evidence>
<reference evidence="15" key="2">
    <citation type="submission" date="2020-09" db="EMBL/GenBank/DDBJ databases">
        <authorList>
            <person name="Sun Q."/>
            <person name="Kim S."/>
        </authorList>
    </citation>
    <scope>NUCLEOTIDE SEQUENCE</scope>
    <source>
        <strain evidence="15">KCTC 23732</strain>
    </source>
</reference>
<evidence type="ECO:0000256" key="2">
    <source>
        <dbReference type="ARBA" id="ARBA00004651"/>
    </source>
</evidence>
<dbReference type="PANTHER" id="PTHR30529">
    <property type="entry name" value="CYTOCHROME B561"/>
    <property type="match status" value="1"/>
</dbReference>
<reference evidence="15" key="1">
    <citation type="journal article" date="2014" name="Int. J. Syst. Evol. Microbiol.">
        <title>Complete genome sequence of Corynebacterium casei LMG S-19264T (=DSM 44701T), isolated from a smear-ripened cheese.</title>
        <authorList>
            <consortium name="US DOE Joint Genome Institute (JGI-PGF)"/>
            <person name="Walter F."/>
            <person name="Albersmeier A."/>
            <person name="Kalinowski J."/>
            <person name="Ruckert C."/>
        </authorList>
    </citation>
    <scope>NUCLEOTIDE SEQUENCE</scope>
    <source>
        <strain evidence="15">KCTC 23732</strain>
    </source>
</reference>
<dbReference type="PANTHER" id="PTHR30529:SF1">
    <property type="entry name" value="CYTOCHROME B561 HOMOLOG 2"/>
    <property type="match status" value="1"/>
</dbReference>
<dbReference type="EMBL" id="BMYS01000004">
    <property type="protein sequence ID" value="GGW81459.1"/>
    <property type="molecule type" value="Genomic_DNA"/>
</dbReference>
<dbReference type="InterPro" id="IPR052168">
    <property type="entry name" value="Cytochrome_b561_oxidase"/>
</dbReference>
<evidence type="ECO:0000256" key="9">
    <source>
        <dbReference type="ARBA" id="ARBA00022989"/>
    </source>
</evidence>
<keyword evidence="4" id="KW-1003">Cell membrane</keyword>
<keyword evidence="3" id="KW-0813">Transport</keyword>
<comment type="similarity">
    <text evidence="12">Belongs to the cytochrome b561 family.</text>
</comment>
<gene>
    <name evidence="15" type="ORF">GCM10011450_09150</name>
</gene>
<keyword evidence="9 13" id="KW-1133">Transmembrane helix</keyword>
<keyword evidence="16" id="KW-1185">Reference proteome</keyword>